<organism evidence="2">
    <name type="scientific">Graphocephala atropunctata</name>
    <dbReference type="NCBI Taxonomy" id="36148"/>
    <lineage>
        <taxon>Eukaryota</taxon>
        <taxon>Metazoa</taxon>
        <taxon>Ecdysozoa</taxon>
        <taxon>Arthropoda</taxon>
        <taxon>Hexapoda</taxon>
        <taxon>Insecta</taxon>
        <taxon>Pterygota</taxon>
        <taxon>Neoptera</taxon>
        <taxon>Paraneoptera</taxon>
        <taxon>Hemiptera</taxon>
        <taxon>Auchenorrhyncha</taxon>
        <taxon>Membracoidea</taxon>
        <taxon>Cicadellidae</taxon>
        <taxon>Cicadellinae</taxon>
        <taxon>Cicadellini</taxon>
        <taxon>Graphocephala</taxon>
    </lineage>
</organism>
<dbReference type="PANTHER" id="PTHR46599:SF3">
    <property type="entry name" value="PIGGYBAC TRANSPOSABLE ELEMENT-DERIVED PROTEIN 4"/>
    <property type="match status" value="1"/>
</dbReference>
<evidence type="ECO:0000259" key="1">
    <source>
        <dbReference type="Pfam" id="PF13843"/>
    </source>
</evidence>
<feature type="non-terminal residue" evidence="2">
    <location>
        <position position="133"/>
    </location>
</feature>
<reference evidence="2" key="1">
    <citation type="submission" date="2015-11" db="EMBL/GenBank/DDBJ databases">
        <title>De novo transcriptome assembly of four potential Pierce s Disease insect vectors from Arizona vineyards.</title>
        <authorList>
            <person name="Tassone E.E."/>
        </authorList>
    </citation>
    <scope>NUCLEOTIDE SEQUENCE</scope>
</reference>
<feature type="domain" description="PiggyBac transposable element-derived protein" evidence="1">
    <location>
        <begin position="2"/>
        <end position="118"/>
    </location>
</feature>
<dbReference type="InterPro" id="IPR029526">
    <property type="entry name" value="PGBD"/>
</dbReference>
<dbReference type="Pfam" id="PF13843">
    <property type="entry name" value="DDE_Tnp_1_7"/>
    <property type="match status" value="1"/>
</dbReference>
<proteinExistence type="predicted"/>
<dbReference type="AlphaFoldDB" id="A0A1B6LHR6"/>
<gene>
    <name evidence="2" type="ORF">g.54571</name>
</gene>
<dbReference type="EMBL" id="GEBQ01016721">
    <property type="protein sequence ID" value="JAT23256.1"/>
    <property type="molecule type" value="Transcribed_RNA"/>
</dbReference>
<sequence length="133" mass="15652">HYCLSFFVYKGANNEEDKQEIKRNGLGYHVVIKLLTFTNILNKGYHIFVDNYFTRIKLAKYLYSKCTFLTGTLRVKRKGIPQAIKPKLPIGGKKYVRKNNLFMLGLREKRSQKHQVLVLTTWQNLSVDQNKDR</sequence>
<name>A0A1B6LHR6_9HEMI</name>
<protein>
    <recommendedName>
        <fullName evidence="1">PiggyBac transposable element-derived protein domain-containing protein</fullName>
    </recommendedName>
</protein>
<evidence type="ECO:0000313" key="2">
    <source>
        <dbReference type="EMBL" id="JAT23256.1"/>
    </source>
</evidence>
<accession>A0A1B6LHR6</accession>
<feature type="non-terminal residue" evidence="2">
    <location>
        <position position="1"/>
    </location>
</feature>
<dbReference type="PANTHER" id="PTHR46599">
    <property type="entry name" value="PIGGYBAC TRANSPOSABLE ELEMENT-DERIVED PROTEIN 4"/>
    <property type="match status" value="1"/>
</dbReference>